<dbReference type="EMBL" id="CAMPGE010013091">
    <property type="protein sequence ID" value="CAI2371834.1"/>
    <property type="molecule type" value="Genomic_DNA"/>
</dbReference>
<dbReference type="Gene3D" id="2.130.10.10">
    <property type="entry name" value="YVTN repeat-like/Quinoprotein amine dehydrogenase"/>
    <property type="match status" value="3"/>
</dbReference>
<dbReference type="InterPro" id="IPR015943">
    <property type="entry name" value="WD40/YVTN_repeat-like_dom_sf"/>
</dbReference>
<gene>
    <name evidence="3" type="ORF">ECRASSUSDP1_LOCUS13159</name>
</gene>
<dbReference type="Proteomes" id="UP001295684">
    <property type="component" value="Unassembled WGS sequence"/>
</dbReference>
<dbReference type="SUPFAM" id="SSF50978">
    <property type="entry name" value="WD40 repeat-like"/>
    <property type="match status" value="1"/>
</dbReference>
<keyword evidence="1" id="KW-0853">WD repeat</keyword>
<evidence type="ECO:0000256" key="2">
    <source>
        <dbReference type="SAM" id="MobiDB-lite"/>
    </source>
</evidence>
<feature type="region of interest" description="Disordered" evidence="2">
    <location>
        <begin position="749"/>
        <end position="782"/>
    </location>
</feature>
<feature type="repeat" description="WD" evidence="1">
    <location>
        <begin position="478"/>
        <end position="519"/>
    </location>
</feature>
<dbReference type="InterPro" id="IPR036322">
    <property type="entry name" value="WD40_repeat_dom_sf"/>
</dbReference>
<dbReference type="PANTHER" id="PTHR32215:SF0">
    <property type="entry name" value="CILIA- AND FLAGELLA-ASSOCIATED PROTEIN 57"/>
    <property type="match status" value="1"/>
</dbReference>
<organism evidence="3 4">
    <name type="scientific">Euplotes crassus</name>
    <dbReference type="NCBI Taxonomy" id="5936"/>
    <lineage>
        <taxon>Eukaryota</taxon>
        <taxon>Sar</taxon>
        <taxon>Alveolata</taxon>
        <taxon>Ciliophora</taxon>
        <taxon>Intramacronucleata</taxon>
        <taxon>Spirotrichea</taxon>
        <taxon>Hypotrichia</taxon>
        <taxon>Euplotida</taxon>
        <taxon>Euplotidae</taxon>
        <taxon>Moneuplotes</taxon>
    </lineage>
</organism>
<dbReference type="Pfam" id="PF00400">
    <property type="entry name" value="WD40"/>
    <property type="match status" value="3"/>
</dbReference>
<dbReference type="SUPFAM" id="SSF50998">
    <property type="entry name" value="Quinoprotein alcohol dehydrogenase-like"/>
    <property type="match status" value="1"/>
</dbReference>
<dbReference type="InterPro" id="IPR052993">
    <property type="entry name" value="CFA-57"/>
</dbReference>
<sequence>MDVGHLQGITVSQRFVFGINGEFNNSLYLIEDHRVVYTAGHNVVVYNTEDKSQYFYAGSEGTQGITAISLSPNKGYIAICEKADKAQCSIFDTNTSRRRKTLTAEDLNSTEFISVAFSPVNERSHLITLSGEPDWSLMFWKWDKLKIQAQISVSVTGPSDGYLQATFSPIDPYCVVVTGGGLYKFFRIKDTEIEPDHTQMNNKDEELSSEFTCHCWSRDGYIIACTERGEIMMCESSGEFITMIADSPVEDCHIVSICAYERGFIVAGKDGKFFIFEKSNDLDMPYKLMKEASLKSFAKFKEPNNKVNMTITSMAITSSEDTVYFTLDSNQLMKLSVALDGTDEADKFEHLIYDFHSSSVTGLDICIRKQLIVTCSTDQSVRIWNYATKSLEICKYQSDECFAVSFHPSGFHIAVALTDKILLMNVFSNDLEQYKAIQIKGCHEIQFSNGGHLFAAINDKVINVYNFWTCERPTNYQFNAHLNKVRCIHWDEDDLGFVSSGIDGAIYSWVLKDNSQRSDECLAKNVHFYSVVKEPGGRGTIYAVGSDQMIREIVEGKDAHIFDAGAPLSQIVMTKNQKALFVGTAEKDAPGCIQIYKISFEKIVDVQAHSKPVERLKLSHCNQYLFSTGQDGCLIIYDVNDRDAKDRKGEASLTYSDQVLTLPSQLEEYKNIRDQKQAENASLRSPDNLGSMIKNKNLEEEKQQLTEEIATNSIQETTKQEQLTSEKSTKESQFQDSLKKIEEEFMANKEDQKAKYSRQMLEDSTRHQQLVRERENKEREGRERIQDLIEHQKNELEELKFNHQKEMETEQNNIDNHEEEIKVQKEKHQEILQQISEDAEKEKDQITKKNQTDIKKIADFSLKSKAELQLNKNRNKDLTNEIEQLKRESMDQKHLIDSQRGANEEFKEEKEKKEKEILEKDAVIGEKEAQIYQYKKKTQELEKFKFVLDYKIKELKAEIEPRNKETEKLKGMTNDMDNSLKYFNKVNAGLGVIVDDLRVKQEKMQALIKKNRYTIRTNNILIKSFKDDIYETVQYIDDPLKLQTFTHEMYQKYVKDSGKKAVEINPEIRKEYDNQEKFLMNSKHSLEQKLKKDMNLHKKDSQKHMRENYELIKQINTLRDRRDELISKTKKSEISNLSMNNSERASHINDRSSHAGATQRDEFAEAELASKREQIIHLREALKKEKEINDTLKAETQE</sequence>
<protein>
    <submittedName>
        <fullName evidence="3">Uncharacterized protein</fullName>
    </submittedName>
</protein>
<reference evidence="3" key="1">
    <citation type="submission" date="2023-07" db="EMBL/GenBank/DDBJ databases">
        <authorList>
            <consortium name="AG Swart"/>
            <person name="Singh M."/>
            <person name="Singh A."/>
            <person name="Seah K."/>
            <person name="Emmerich C."/>
        </authorList>
    </citation>
    <scope>NUCLEOTIDE SEQUENCE</scope>
    <source>
        <strain evidence="3">DP1</strain>
    </source>
</reference>
<dbReference type="InterPro" id="IPR001680">
    <property type="entry name" value="WD40_rpt"/>
</dbReference>
<feature type="region of interest" description="Disordered" evidence="2">
    <location>
        <begin position="710"/>
        <end position="735"/>
    </location>
</feature>
<accession>A0AAD1UN07</accession>
<feature type="compositionally biased region" description="Basic and acidic residues" evidence="2">
    <location>
        <begin position="1144"/>
        <end position="1162"/>
    </location>
</feature>
<proteinExistence type="predicted"/>
<feature type="region of interest" description="Disordered" evidence="2">
    <location>
        <begin position="1129"/>
        <end position="1162"/>
    </location>
</feature>
<dbReference type="InterPro" id="IPR011047">
    <property type="entry name" value="Quinoprotein_ADH-like_sf"/>
</dbReference>
<feature type="compositionally biased region" description="Polar residues" evidence="2">
    <location>
        <begin position="1134"/>
        <end position="1143"/>
    </location>
</feature>
<comment type="caution">
    <text evidence="3">The sequence shown here is derived from an EMBL/GenBank/DDBJ whole genome shotgun (WGS) entry which is preliminary data.</text>
</comment>
<name>A0AAD1UN07_EUPCR</name>
<dbReference type="AlphaFoldDB" id="A0AAD1UN07"/>
<feature type="region of interest" description="Disordered" evidence="2">
    <location>
        <begin position="889"/>
        <end position="909"/>
    </location>
</feature>
<evidence type="ECO:0000313" key="3">
    <source>
        <dbReference type="EMBL" id="CAI2371834.1"/>
    </source>
</evidence>
<keyword evidence="4" id="KW-1185">Reference proteome</keyword>
<evidence type="ECO:0000313" key="4">
    <source>
        <dbReference type="Proteomes" id="UP001295684"/>
    </source>
</evidence>
<dbReference type="SMART" id="SM00320">
    <property type="entry name" value="WD40"/>
    <property type="match status" value="6"/>
</dbReference>
<dbReference type="PROSITE" id="PS50294">
    <property type="entry name" value="WD_REPEATS_REGION"/>
    <property type="match status" value="1"/>
</dbReference>
<evidence type="ECO:0000256" key="1">
    <source>
        <dbReference type="PROSITE-ProRule" id="PRU00221"/>
    </source>
</evidence>
<dbReference type="PROSITE" id="PS50082">
    <property type="entry name" value="WD_REPEATS_2"/>
    <property type="match status" value="2"/>
</dbReference>
<dbReference type="PANTHER" id="PTHR32215">
    <property type="entry name" value="CILIA- AND FLAGELLA-ASSOCIATED PROTEIN 57"/>
    <property type="match status" value="1"/>
</dbReference>
<feature type="repeat" description="WD" evidence="1">
    <location>
        <begin position="353"/>
        <end position="385"/>
    </location>
</feature>